<reference evidence="2" key="3">
    <citation type="journal article" date="2000" name="Genome Res.">
        <title>RIKEN integrated sequence analysis (RISA) system--384-format sequencing pipeline with 384 multicapillary sequencer.</title>
        <authorList>
            <person name="Shibata K."/>
            <person name="Itoh M."/>
            <person name="Aizawa K."/>
            <person name="Nagaoka S."/>
            <person name="Sasaki N."/>
            <person name="Carninci P."/>
            <person name="Konno H."/>
            <person name="Akiyama J."/>
            <person name="Nishi K."/>
            <person name="Kitsunai T."/>
            <person name="Tashiro H."/>
            <person name="Itoh M."/>
            <person name="Sumi N."/>
            <person name="Ishii Y."/>
            <person name="Nakamura S."/>
            <person name="Hazama M."/>
            <person name="Nishine T."/>
            <person name="Harada A."/>
            <person name="Yamamoto R."/>
            <person name="Matsumoto H."/>
            <person name="Sakaguchi S."/>
            <person name="Ikegami T."/>
            <person name="Kashiwagi K."/>
            <person name="Fujiwake S."/>
            <person name="Inoue K."/>
            <person name="Togawa Y."/>
            <person name="Izawa M."/>
            <person name="Ohara E."/>
            <person name="Watahiki M."/>
            <person name="Yoneda Y."/>
            <person name="Ishikawa T."/>
            <person name="Ozawa K."/>
            <person name="Tanaka T."/>
            <person name="Matsuura S."/>
            <person name="Kawai J."/>
            <person name="Okazaki Y."/>
            <person name="Muramatsu M."/>
            <person name="Inoue Y."/>
            <person name="Kira A."/>
            <person name="Hayashizaki Y."/>
        </authorList>
    </citation>
    <scope>NUCLEOTIDE SEQUENCE</scope>
    <source>
        <strain evidence="2">C57BL/6J</strain>
        <tissue evidence="2">Liver</tissue>
    </source>
</reference>
<proteinExistence type="evidence at transcript level"/>
<dbReference type="EMBL" id="AK010997">
    <property type="protein sequence ID" value="BAB27316.1"/>
    <property type="molecule type" value="mRNA"/>
</dbReference>
<feature type="region of interest" description="Disordered" evidence="1">
    <location>
        <begin position="82"/>
        <end position="116"/>
    </location>
</feature>
<name>Q9CPS9_MOUSE</name>
<reference evidence="2" key="4">
    <citation type="submission" date="2000-07" db="EMBL/GenBank/DDBJ databases">
        <authorList>
            <person name="Adachi J."/>
            <person name="Aizawa K."/>
            <person name="Akahira S."/>
            <person name="Akimura T."/>
            <person name="Arai A."/>
            <person name="Aono H."/>
            <person name="Arakawa T."/>
            <person name="Bono H."/>
            <person name="Carninci P."/>
            <person name="Fukuda S."/>
            <person name="Fukunishi Y."/>
            <person name="Furuno M."/>
            <person name="Hanagaki T."/>
            <person name="Hara A."/>
            <person name="Hayatsu N."/>
            <person name="Hiramoto K."/>
            <person name="Hiraoka T."/>
            <person name="Hori F."/>
            <person name="Imotani K."/>
            <person name="Ishii Y."/>
            <person name="Itoh M."/>
            <person name="Izawa M."/>
            <person name="Kasukawa T."/>
            <person name="Kato H."/>
            <person name="Kawai J."/>
            <person name="Kojima Y."/>
            <person name="Konno H."/>
            <person name="Kouda M."/>
            <person name="Koya S."/>
            <person name="Kurihara C."/>
            <person name="Matsuyama T."/>
            <person name="Miyazaki A."/>
            <person name="Nishi K."/>
            <person name="Nomura K."/>
            <person name="Numazaki R."/>
            <person name="Ohno M."/>
            <person name="Okazaki Y."/>
            <person name="Okido T."/>
            <person name="Owa C."/>
            <person name="Saito H."/>
            <person name="Saito R."/>
            <person name="Sakai C."/>
            <person name="Sakai K."/>
            <person name="Sano H."/>
            <person name="Sasaki D."/>
            <person name="Shibata K."/>
            <person name="Shibata Y."/>
            <person name="Shinagawa A."/>
            <person name="Shiraki T."/>
            <person name="Sogabe Y."/>
            <person name="Suzuki H."/>
            <person name="Tagami M."/>
            <person name="Tagawa A."/>
            <person name="Takahashi F."/>
            <person name="Tanaka T."/>
            <person name="Tejima Y."/>
            <person name="Toya T."/>
            <person name="Yamamura T."/>
            <person name="Yasunishi A."/>
            <person name="Yoshida K."/>
            <person name="Yoshino M."/>
            <person name="Muramatsu M."/>
            <person name="Hayashizaki Y."/>
        </authorList>
    </citation>
    <scope>NUCLEOTIDE SEQUENCE</scope>
    <source>
        <strain evidence="2">C57BL/6J</strain>
        <tissue evidence="2">Liver</tissue>
    </source>
</reference>
<dbReference type="AGR" id="MGI:1914311"/>
<dbReference type="UCSC" id="uc007uzb.1">
    <property type="organism name" value="mouse"/>
</dbReference>
<dbReference type="EMBL" id="AK011093">
    <property type="protein sequence ID" value="BAB27392.1"/>
    <property type="molecule type" value="mRNA"/>
</dbReference>
<reference evidence="2" key="5">
    <citation type="journal article" date="2001" name="Nature">
        <title>Functional annotation of a full-length mouse cDNA collection.</title>
        <authorList>
            <consortium name="The RIKEN Genome Exploration Research Group Phase II Team and the FANTOM Consortium"/>
        </authorList>
    </citation>
    <scope>NUCLEOTIDE SEQUENCE</scope>
    <source>
        <strain evidence="2">C57BL/6J</strain>
        <tissue evidence="2">Liver</tissue>
    </source>
</reference>
<feature type="compositionally biased region" description="Acidic residues" evidence="1">
    <location>
        <begin position="14"/>
        <end position="25"/>
    </location>
</feature>
<feature type="region of interest" description="Disordered" evidence="1">
    <location>
        <begin position="1"/>
        <end position="64"/>
    </location>
</feature>
<feature type="compositionally biased region" description="Polar residues" evidence="1">
    <location>
        <begin position="30"/>
        <end position="42"/>
    </location>
</feature>
<reference evidence="2" key="1">
    <citation type="journal article" date="1999" name="Methods Enzymol.">
        <title>High-efficiency full-length cDNA cloning.</title>
        <authorList>
            <person name="Carninci P."/>
            <person name="Hayashizaki Y."/>
        </authorList>
    </citation>
    <scope>NUCLEOTIDE SEQUENCE</scope>
    <source>
        <strain evidence="2">C57BL/6J</strain>
        <tissue evidence="2">Liver</tissue>
    </source>
</reference>
<organism evidence="2">
    <name type="scientific">Mus musculus</name>
    <name type="common">Mouse</name>
    <dbReference type="NCBI Taxonomy" id="10090"/>
    <lineage>
        <taxon>Eukaryota</taxon>
        <taxon>Metazoa</taxon>
        <taxon>Chordata</taxon>
        <taxon>Craniata</taxon>
        <taxon>Vertebrata</taxon>
        <taxon>Euteleostomi</taxon>
        <taxon>Mammalia</taxon>
        <taxon>Eutheria</taxon>
        <taxon>Euarchontoglires</taxon>
        <taxon>Glires</taxon>
        <taxon>Rodentia</taxon>
        <taxon>Myomorpha</taxon>
        <taxon>Muroidea</taxon>
        <taxon>Muridae</taxon>
        <taxon>Murinae</taxon>
        <taxon>Mus</taxon>
        <taxon>Mus</taxon>
    </lineage>
</organism>
<protein>
    <submittedName>
        <fullName evidence="2">Uncharacterized protein</fullName>
    </submittedName>
</protein>
<gene>
    <name evidence="3" type="primary">Dzip1</name>
</gene>
<accession>Q9CPS9</accession>
<evidence type="ECO:0000313" key="3">
    <source>
        <dbReference type="MGI" id="MGI:1914311"/>
    </source>
</evidence>
<dbReference type="MGI" id="MGI:1914311">
    <property type="gene designation" value="Dzip1"/>
</dbReference>
<evidence type="ECO:0000256" key="1">
    <source>
        <dbReference type="SAM" id="MobiDB-lite"/>
    </source>
</evidence>
<reference evidence="2" key="8">
    <citation type="journal article" date="2005" name="Science">
        <title>Antisense Transcription in the Mammalian Transcriptome.</title>
        <authorList>
            <consortium name="RIKEN Genome Exploration Research Group and Genome Science Group (Genome Network Project Core Group) and the FANTOM Consortium"/>
        </authorList>
    </citation>
    <scope>NUCLEOTIDE SEQUENCE</scope>
    <source>
        <strain evidence="2">C57BL/6J</strain>
        <tissue evidence="2">Liver</tissue>
    </source>
</reference>
<reference evidence="2" key="7">
    <citation type="journal article" date="2005" name="Science">
        <title>The Transcriptional Landscape of the Mammalian Genome.</title>
        <authorList>
            <consortium name="The FANTOM Consortium"/>
            <consortium name="Riken Genome Exploration Research Group and Genome Science Group (Genome Network Project Core Group)"/>
        </authorList>
    </citation>
    <scope>NUCLEOTIDE SEQUENCE</scope>
    <source>
        <strain evidence="2">C57BL/6J</strain>
        <tissue evidence="2">Liver</tissue>
    </source>
</reference>
<evidence type="ECO:0000313" key="2">
    <source>
        <dbReference type="EMBL" id="BAB27392.1"/>
    </source>
</evidence>
<reference evidence="2" key="6">
    <citation type="journal article" date="2002" name="Nature">
        <title>Analysis of the mouse transcriptome based on functional annotation of 60,770 full-length cDNAs.</title>
        <authorList>
            <consortium name="The FANTOM Consortium and the RIKEN Genome Exploration Research Group Phase I and II Team"/>
        </authorList>
    </citation>
    <scope>NUCLEOTIDE SEQUENCE</scope>
    <source>
        <strain evidence="2">C57BL/6J</strain>
        <tissue evidence="2">Liver</tissue>
    </source>
</reference>
<feature type="compositionally biased region" description="Basic and acidic residues" evidence="1">
    <location>
        <begin position="90"/>
        <end position="111"/>
    </location>
</feature>
<dbReference type="AlphaFoldDB" id="Q9CPS9"/>
<sequence>MSHFGKSAVKSDTDWTEGSEMDDSDFSPKLTGTSITIQTDTVETMALPQGSGNKAVPGMNPADTVIKKESLQELKCTDADDEDWDISSLEEEKSLGSKIEQREPPPAKRDPSCTQVQRAWGPVNPREFKEEGWWVSPSHIGGCGSLVCVCPCGCPFLHTHMAVTVRLGIVPEKPCTLCLETWSLVGLVLTK</sequence>
<reference evidence="2" key="2">
    <citation type="journal article" date="2000" name="Genome Res.">
        <title>Normalization and subtraction of cap-trapper-selected cDNAs to prepare full-length cDNA libraries for rapid discovery of new genes.</title>
        <authorList>
            <person name="Carninci P."/>
            <person name="Shibata Y."/>
            <person name="Hayatsu N."/>
            <person name="Sugahara Y."/>
            <person name="Shibata K."/>
            <person name="Itoh M."/>
            <person name="Konno H."/>
            <person name="Okazaki Y."/>
            <person name="Muramatsu M."/>
            <person name="Hayashizaki Y."/>
        </authorList>
    </citation>
    <scope>NUCLEOTIDE SEQUENCE</scope>
    <source>
        <strain evidence="2">C57BL/6J</strain>
        <tissue evidence="2">Liver</tissue>
    </source>
</reference>